<dbReference type="InterPro" id="IPR029058">
    <property type="entry name" value="AB_hydrolase_fold"/>
</dbReference>
<feature type="non-terminal residue" evidence="1">
    <location>
        <position position="1"/>
    </location>
</feature>
<gene>
    <name evidence="1" type="ORF">FWILDA_LOCUS15530</name>
</gene>
<evidence type="ECO:0000313" key="2">
    <source>
        <dbReference type="Proteomes" id="UP001153678"/>
    </source>
</evidence>
<protein>
    <submittedName>
        <fullName evidence="1">8308_t:CDS:1</fullName>
    </submittedName>
</protein>
<evidence type="ECO:0000313" key="1">
    <source>
        <dbReference type="EMBL" id="CAI2192344.1"/>
    </source>
</evidence>
<reference evidence="1" key="1">
    <citation type="submission" date="2022-08" db="EMBL/GenBank/DDBJ databases">
        <authorList>
            <person name="Kallberg Y."/>
            <person name="Tangrot J."/>
            <person name="Rosling A."/>
        </authorList>
    </citation>
    <scope>NUCLEOTIDE SEQUENCE</scope>
    <source>
        <strain evidence="1">Wild A</strain>
    </source>
</reference>
<sequence length="198" mass="22202">SNFYLTNPGPEVGFELINPKRIVFIRTSTGGKLAIGIVLFLYDTGLPLLSGIQTGGGERFRDSIVLFSYKASDPSKYQVPKYAMENFYESSLKKPTKVTLEVYDEACHCFFVFPSEKITKFALNSAYNFIKFHAAADESINNESENIATYENGKTLNAVAINPNCEVRELDAKYMECLKFENIGVVPDVNELDYVDNV</sequence>
<keyword evidence="2" id="KW-1185">Reference proteome</keyword>
<proteinExistence type="predicted"/>
<organism evidence="1 2">
    <name type="scientific">Funneliformis geosporum</name>
    <dbReference type="NCBI Taxonomy" id="1117311"/>
    <lineage>
        <taxon>Eukaryota</taxon>
        <taxon>Fungi</taxon>
        <taxon>Fungi incertae sedis</taxon>
        <taxon>Mucoromycota</taxon>
        <taxon>Glomeromycotina</taxon>
        <taxon>Glomeromycetes</taxon>
        <taxon>Glomerales</taxon>
        <taxon>Glomeraceae</taxon>
        <taxon>Funneliformis</taxon>
    </lineage>
</organism>
<dbReference type="OrthoDB" id="2421350at2759"/>
<dbReference type="Gene3D" id="3.40.50.1820">
    <property type="entry name" value="alpha/beta hydrolase"/>
    <property type="match status" value="1"/>
</dbReference>
<accession>A0A9W4X067</accession>
<dbReference type="EMBL" id="CAMKVN010008261">
    <property type="protein sequence ID" value="CAI2192344.1"/>
    <property type="molecule type" value="Genomic_DNA"/>
</dbReference>
<dbReference type="Proteomes" id="UP001153678">
    <property type="component" value="Unassembled WGS sequence"/>
</dbReference>
<dbReference type="AlphaFoldDB" id="A0A9W4X067"/>
<comment type="caution">
    <text evidence="1">The sequence shown here is derived from an EMBL/GenBank/DDBJ whole genome shotgun (WGS) entry which is preliminary data.</text>
</comment>
<name>A0A9W4X067_9GLOM</name>